<dbReference type="PROSITE" id="PS50096">
    <property type="entry name" value="IQ"/>
    <property type="match status" value="3"/>
</dbReference>
<dbReference type="Gene3D" id="1.20.5.4820">
    <property type="match status" value="1"/>
</dbReference>
<feature type="region of interest" description="Disordered" evidence="8">
    <location>
        <begin position="176"/>
        <end position="227"/>
    </location>
</feature>
<dbReference type="Pfam" id="PF00063">
    <property type="entry name" value="Myosin_head"/>
    <property type="match status" value="1"/>
</dbReference>
<feature type="compositionally biased region" description="Low complexity" evidence="8">
    <location>
        <begin position="1623"/>
        <end position="1639"/>
    </location>
</feature>
<comment type="similarity">
    <text evidence="7">Belongs to the TRAFAC class myosin-kinesin ATPase superfamily. Myosin family.</text>
</comment>
<evidence type="ECO:0000256" key="2">
    <source>
        <dbReference type="ARBA" id="ARBA00022840"/>
    </source>
</evidence>
<dbReference type="InterPro" id="IPR019734">
    <property type="entry name" value="TPR_rpt"/>
</dbReference>
<evidence type="ECO:0000256" key="7">
    <source>
        <dbReference type="PROSITE-ProRule" id="PRU00782"/>
    </source>
</evidence>
<dbReference type="GO" id="GO:0000146">
    <property type="term" value="F:microfilament motor activity"/>
    <property type="evidence" value="ECO:0007669"/>
    <property type="project" value="TreeGrafter"/>
</dbReference>
<keyword evidence="3 7" id="KW-0518">Myosin</keyword>
<dbReference type="GO" id="GO:0051015">
    <property type="term" value="F:actin filament binding"/>
    <property type="evidence" value="ECO:0007669"/>
    <property type="project" value="TreeGrafter"/>
</dbReference>
<name>A0AB34JZS6_PRYPA</name>
<dbReference type="InterPro" id="IPR036961">
    <property type="entry name" value="Kinesin_motor_dom_sf"/>
</dbReference>
<dbReference type="Gene3D" id="3.40.850.10">
    <property type="entry name" value="Kinesin motor domain"/>
    <property type="match status" value="2"/>
</dbReference>
<keyword evidence="1 7" id="KW-0547">Nucleotide-binding</keyword>
<feature type="repeat" description="TPR" evidence="6">
    <location>
        <begin position="1677"/>
        <end position="1710"/>
    </location>
</feature>
<dbReference type="SMART" id="SM00015">
    <property type="entry name" value="IQ"/>
    <property type="match status" value="6"/>
</dbReference>
<dbReference type="InterPro" id="IPR000048">
    <property type="entry name" value="IQ_motif_EF-hand-BS"/>
</dbReference>
<dbReference type="InterPro" id="IPR001609">
    <property type="entry name" value="Myosin_head_motor_dom-like"/>
</dbReference>
<reference evidence="10 11" key="1">
    <citation type="journal article" date="2024" name="Science">
        <title>Giant polyketide synthase enzymes in the biosynthesis of giant marine polyether toxins.</title>
        <authorList>
            <person name="Fallon T.R."/>
            <person name="Shende V.V."/>
            <person name="Wierzbicki I.H."/>
            <person name="Pendleton A.L."/>
            <person name="Watervoot N.F."/>
            <person name="Auber R.P."/>
            <person name="Gonzalez D.J."/>
            <person name="Wisecaver J.H."/>
            <person name="Moore B.S."/>
        </authorList>
    </citation>
    <scope>NUCLEOTIDE SEQUENCE [LARGE SCALE GENOMIC DNA]</scope>
    <source>
        <strain evidence="10 11">12B1</strain>
    </source>
</reference>
<dbReference type="GO" id="GO:0005737">
    <property type="term" value="C:cytoplasm"/>
    <property type="evidence" value="ECO:0007669"/>
    <property type="project" value="TreeGrafter"/>
</dbReference>
<dbReference type="GO" id="GO:0005524">
    <property type="term" value="F:ATP binding"/>
    <property type="evidence" value="ECO:0007669"/>
    <property type="project" value="UniProtKB-UniRule"/>
</dbReference>
<dbReference type="SUPFAM" id="SSF48403">
    <property type="entry name" value="Ankyrin repeat"/>
    <property type="match status" value="1"/>
</dbReference>
<feature type="domain" description="Myosin motor" evidence="9">
    <location>
        <begin position="56"/>
        <end position="935"/>
    </location>
</feature>
<keyword evidence="5 7" id="KW-0009">Actin-binding</keyword>
<proteinExistence type="inferred from homology"/>
<protein>
    <recommendedName>
        <fullName evidence="9">Myosin motor domain-containing protein</fullName>
    </recommendedName>
</protein>
<feature type="region of interest" description="Disordered" evidence="8">
    <location>
        <begin position="728"/>
        <end position="767"/>
    </location>
</feature>
<evidence type="ECO:0000259" key="9">
    <source>
        <dbReference type="PROSITE" id="PS51456"/>
    </source>
</evidence>
<dbReference type="SMART" id="SM00242">
    <property type="entry name" value="MYSc"/>
    <property type="match status" value="1"/>
</dbReference>
<dbReference type="Proteomes" id="UP001515480">
    <property type="component" value="Unassembled WGS sequence"/>
</dbReference>
<dbReference type="GO" id="GO:0016459">
    <property type="term" value="C:myosin complex"/>
    <property type="evidence" value="ECO:0007669"/>
    <property type="project" value="UniProtKB-KW"/>
</dbReference>
<dbReference type="GO" id="GO:0007015">
    <property type="term" value="P:actin filament organization"/>
    <property type="evidence" value="ECO:0007669"/>
    <property type="project" value="TreeGrafter"/>
</dbReference>
<evidence type="ECO:0000256" key="1">
    <source>
        <dbReference type="ARBA" id="ARBA00022741"/>
    </source>
</evidence>
<dbReference type="Gene3D" id="1.25.40.20">
    <property type="entry name" value="Ankyrin repeat-containing domain"/>
    <property type="match status" value="1"/>
</dbReference>
<evidence type="ECO:0000313" key="10">
    <source>
        <dbReference type="EMBL" id="KAL1525744.1"/>
    </source>
</evidence>
<accession>A0AB34JZS6</accession>
<evidence type="ECO:0000256" key="5">
    <source>
        <dbReference type="ARBA" id="ARBA00023203"/>
    </source>
</evidence>
<dbReference type="SUPFAM" id="SSF52540">
    <property type="entry name" value="P-loop containing nucleoside triphosphate hydrolases"/>
    <property type="match status" value="1"/>
</dbReference>
<evidence type="ECO:0000256" key="8">
    <source>
        <dbReference type="SAM" id="MobiDB-lite"/>
    </source>
</evidence>
<keyword evidence="6" id="KW-0802">TPR repeat</keyword>
<organism evidence="10 11">
    <name type="scientific">Prymnesium parvum</name>
    <name type="common">Toxic golden alga</name>
    <dbReference type="NCBI Taxonomy" id="97485"/>
    <lineage>
        <taxon>Eukaryota</taxon>
        <taxon>Haptista</taxon>
        <taxon>Haptophyta</taxon>
        <taxon>Prymnesiophyceae</taxon>
        <taxon>Prymnesiales</taxon>
        <taxon>Prymnesiaceae</taxon>
        <taxon>Prymnesium</taxon>
    </lineage>
</organism>
<evidence type="ECO:0000256" key="6">
    <source>
        <dbReference type="PROSITE-ProRule" id="PRU00339"/>
    </source>
</evidence>
<dbReference type="InterPro" id="IPR036770">
    <property type="entry name" value="Ankyrin_rpt-contain_sf"/>
</dbReference>
<dbReference type="GO" id="GO:0016020">
    <property type="term" value="C:membrane"/>
    <property type="evidence" value="ECO:0007669"/>
    <property type="project" value="TreeGrafter"/>
</dbReference>
<evidence type="ECO:0000256" key="4">
    <source>
        <dbReference type="ARBA" id="ARBA00023175"/>
    </source>
</evidence>
<feature type="region of interest" description="Disordered" evidence="8">
    <location>
        <begin position="1620"/>
        <end position="1651"/>
    </location>
</feature>
<sequence length="1761" mass="192317">MIGKHVWCRDEETCWTRAEVTFAEGDKLSIYVEATDEVQCDVPLSAVCEVDPTHDANLADIVSLNNLHEAPILHLLHRRLHDNAIYTWAGADVLISINPYHAVPLYGTARCQQLAEQRGEEGAGEPHVYTLADKAYRDMQRSAANHSIVISGESGAGKTEASKRVIEYLAFASKRSREPPPAHALSPRGRAATAMAPRRARGATLDVRSPRASPRMSRGSGKTARPADDDEAVLAALCLSGGDRPLDGKRGATVGGAGARAASVRAARGGVERSESVGDGLGRVQVQPLLEDESVEAQVSLSLPALEAFGNAKTIRNNNSSRFGKFVRVEYDARGGISGASTLHFLLERSRVVEVSKRERNFHIFYMLCDAAMAAEGIPPELRLGELGLKPAAAYKYLSSDGKPVLVEGKSDVDDFRHLCLTLDRLGVQTAEQRDLYAVLAAILTLGNVELVPGEEGAGCTLASDGTVELAAAALGCAAAALERALTKRTIVVGGAEIISPLSAKDATFGRDSLAKAIYSDVFDWLVRVVNQRSGGGRPAKTHFIGVLDIFGFEILASNSFEQLCINYVNEMLQEYFNEMVFDAETALMASLGLPDIAVHVADNGPRLRLLATLFARLDDQAKNKQADDSTFLRNITAVAAEKSEWADVCRVDDRGGTFLIMHYAGDVTYNSVGFAAKNNDSLHADLISLISECSALKSLGGRAVDAKAAKTTVSGKLRLGIGTVSKLSTDRQKTGKGETPSAGSRVRSRGTARLVDPDESPSEEVEEPLMSILTNTTPHYVRCIKPNESKAAFGFSFPQVRTQLAYLGVLEVVRIRQQGFPMRMPYDQFVSRFGPLLQYGRMPVARRAESGRPRSRTSFFASVLPRSNKPTIARQGSKNFDAIWEVPESLRERTAIVLQAGGISMEGDARDAALGTAMVLLRNKILPRLDAKQAEVSARVTLLQKSQRRLSPRRRFLALRRAARCVQSYQRRRRWRWAVATLVRRFRRRVRALAMVARAVQVVRVMTSPAVRAELRRRSASALVVQSGGRGMRARTTRRWLALERRQSASILKLQRNWRVFLLFRYLKSHRLMALRINKISRGRMARKDFRRKLAAALTISRLTRGLLARRRLHTSRRAAAAIQRRARGAAARQRAAARWRGLCVLQRWFSSNHFKLLVKNLFGAARRGDGAYLSAVLDERPELWLVRSQQPSRPTLLHAASAGGALATLQQLVAGAAEALLERPASLQEAAQLCLHHAALRDVSGGSCAHAAAEAAQLEALEWQLLTACAVAQGSMRTYIDLRALADAVQKTDAHGCTLLHRCIGATAAQSGNDGGRRRFRLACWLLQHGAELDCPGPPDATPSNGAPQVVLHALRSALLAAGGPSHLALARQLVGSAVGERAEQWMQAVWIQAALVEGSVGTTGAAQLQEHQQVAAAMWQQHALVSRPEVRGGLGYLQLWLENIDAADDAGGLVDGERRYVTVEPLVEAEGSLLTGGPTLRPVFNNDGTPWVRSKPSLEEPLGLPVHETAEKLTYWYNWRSPALLEGWERALLLLRYYGWTPGGKPTIRGWAYVRLDQLNKQQPFHLQMRAPPVPSRPRDLQRGHPLSAWIHGSISLAMGGAATSTVARFFADKSLDKGSPVPSTRHSRSSSAELSEPPEEQNKPMSARDAKELFAQITRPTKKGDPAAQMGAYKTLMELGGLANEVGHTQAALRSFEAAFRLQPDDGVAFLSATNMRLKLGQTALAKELYTWLLQQPRLQLPPHAAAMAVRKLKSIK</sequence>
<keyword evidence="2 7" id="KW-0067">ATP-binding</keyword>
<comment type="caution">
    <text evidence="10">The sequence shown here is derived from an EMBL/GenBank/DDBJ whole genome shotgun (WGS) entry which is preliminary data.</text>
</comment>
<keyword evidence="11" id="KW-1185">Reference proteome</keyword>
<feature type="binding site" evidence="7">
    <location>
        <begin position="152"/>
        <end position="159"/>
    </location>
    <ligand>
        <name>ATP</name>
        <dbReference type="ChEBI" id="CHEBI:30616"/>
    </ligand>
</feature>
<dbReference type="PRINTS" id="PR00193">
    <property type="entry name" value="MYOSINHEAVY"/>
</dbReference>
<keyword evidence="4 7" id="KW-0505">Motor protein</keyword>
<gene>
    <name evidence="10" type="ORF">AB1Y20_020588</name>
</gene>
<dbReference type="EMBL" id="JBGBPQ010000004">
    <property type="protein sequence ID" value="KAL1525744.1"/>
    <property type="molecule type" value="Genomic_DNA"/>
</dbReference>
<dbReference type="CDD" id="cd00124">
    <property type="entry name" value="MYSc"/>
    <property type="match status" value="1"/>
</dbReference>
<feature type="region of interest" description="Actin-binding" evidence="7">
    <location>
        <begin position="767"/>
        <end position="789"/>
    </location>
</feature>
<dbReference type="Gene3D" id="1.20.58.530">
    <property type="match status" value="1"/>
</dbReference>
<dbReference type="PROSITE" id="PS51456">
    <property type="entry name" value="MYOSIN_MOTOR"/>
    <property type="match status" value="1"/>
</dbReference>
<dbReference type="Gene3D" id="1.20.120.720">
    <property type="entry name" value="Myosin VI head, motor domain, U50 subdomain"/>
    <property type="match status" value="1"/>
</dbReference>
<dbReference type="PANTHER" id="PTHR13140:SF845">
    <property type="entry name" value="MYOSIN-LIKE PROTEIN"/>
    <property type="match status" value="1"/>
</dbReference>
<evidence type="ECO:0000256" key="3">
    <source>
        <dbReference type="ARBA" id="ARBA00023123"/>
    </source>
</evidence>
<evidence type="ECO:0000313" key="11">
    <source>
        <dbReference type="Proteomes" id="UP001515480"/>
    </source>
</evidence>
<dbReference type="InterPro" id="IPR027417">
    <property type="entry name" value="P-loop_NTPase"/>
</dbReference>
<feature type="compositionally biased region" description="Acidic residues" evidence="8">
    <location>
        <begin position="758"/>
        <end position="767"/>
    </location>
</feature>
<dbReference type="PANTHER" id="PTHR13140">
    <property type="entry name" value="MYOSIN"/>
    <property type="match status" value="1"/>
</dbReference>
<dbReference type="PROSITE" id="PS50005">
    <property type="entry name" value="TPR"/>
    <property type="match status" value="1"/>
</dbReference>
<feature type="compositionally biased region" description="Low complexity" evidence="8">
    <location>
        <begin position="187"/>
        <end position="197"/>
    </location>
</feature>